<dbReference type="SUPFAM" id="SSF55729">
    <property type="entry name" value="Acyl-CoA N-acyltransferases (Nat)"/>
    <property type="match status" value="1"/>
</dbReference>
<dbReference type="PANTHER" id="PTHR43072:SF23">
    <property type="entry name" value="UPF0039 PROTEIN C11D3.02C"/>
    <property type="match status" value="1"/>
</dbReference>
<dbReference type="AlphaFoldDB" id="A0A7X3LW77"/>
<dbReference type="PANTHER" id="PTHR43072">
    <property type="entry name" value="N-ACETYLTRANSFERASE"/>
    <property type="match status" value="1"/>
</dbReference>
<dbReference type="InterPro" id="IPR000182">
    <property type="entry name" value="GNAT_dom"/>
</dbReference>
<sequence length="173" mass="18994">MEEGAATPAAQSRLAVRRGERGDAGRICEIYNEGIDDRLATFETEHRSAKDIEAWFDAGLPLATVERDGRLVAYAVAHPYRARPCYAGVREFSVYVAREARGTGAGKAALEGLIELAKADGAWKLLSRIFPENAASLALCRKLGFRVVGTYERHGKLDGKWRDCVIVEKLIDA</sequence>
<evidence type="ECO:0000256" key="2">
    <source>
        <dbReference type="ARBA" id="ARBA00023315"/>
    </source>
</evidence>
<dbReference type="PROSITE" id="PS51186">
    <property type="entry name" value="GNAT"/>
    <property type="match status" value="1"/>
</dbReference>
<keyword evidence="1 4" id="KW-0808">Transferase</keyword>
<name>A0A7X3LW77_9HYPH</name>
<accession>A0A7X3LW77</accession>
<dbReference type="CDD" id="cd04301">
    <property type="entry name" value="NAT_SF"/>
    <property type="match status" value="1"/>
</dbReference>
<keyword evidence="2" id="KW-0012">Acyltransferase</keyword>
<feature type="domain" description="N-acetyltransferase" evidence="3">
    <location>
        <begin position="14"/>
        <end position="172"/>
    </location>
</feature>
<dbReference type="Pfam" id="PF00583">
    <property type="entry name" value="Acetyltransf_1"/>
    <property type="match status" value="1"/>
</dbReference>
<comment type="caution">
    <text evidence="4">The sequence shown here is derived from an EMBL/GenBank/DDBJ whole genome shotgun (WGS) entry which is preliminary data.</text>
</comment>
<reference evidence="4 5" key="1">
    <citation type="submission" date="2019-12" db="EMBL/GenBank/DDBJ databases">
        <authorList>
            <person name="Li M."/>
        </authorList>
    </citation>
    <scope>NUCLEOTIDE SEQUENCE [LARGE SCALE GENOMIC DNA]</scope>
    <source>
        <strain evidence="4 5">GBMRC 2046</strain>
    </source>
</reference>
<evidence type="ECO:0000259" key="3">
    <source>
        <dbReference type="PROSITE" id="PS51186"/>
    </source>
</evidence>
<proteinExistence type="predicted"/>
<organism evidence="4 5">
    <name type="scientific">Stappia sediminis</name>
    <dbReference type="NCBI Taxonomy" id="2692190"/>
    <lineage>
        <taxon>Bacteria</taxon>
        <taxon>Pseudomonadati</taxon>
        <taxon>Pseudomonadota</taxon>
        <taxon>Alphaproteobacteria</taxon>
        <taxon>Hyphomicrobiales</taxon>
        <taxon>Stappiaceae</taxon>
        <taxon>Stappia</taxon>
    </lineage>
</organism>
<protein>
    <submittedName>
        <fullName evidence="4">GNAT family N-acetyltransferase</fullName>
    </submittedName>
</protein>
<dbReference type="Gene3D" id="3.40.630.30">
    <property type="match status" value="1"/>
</dbReference>
<evidence type="ECO:0000313" key="4">
    <source>
        <dbReference type="EMBL" id="MXN66203.1"/>
    </source>
</evidence>
<dbReference type="EMBL" id="WUMV01000007">
    <property type="protein sequence ID" value="MXN66203.1"/>
    <property type="molecule type" value="Genomic_DNA"/>
</dbReference>
<keyword evidence="5" id="KW-1185">Reference proteome</keyword>
<dbReference type="GO" id="GO:0016747">
    <property type="term" value="F:acyltransferase activity, transferring groups other than amino-acyl groups"/>
    <property type="evidence" value="ECO:0007669"/>
    <property type="project" value="InterPro"/>
</dbReference>
<dbReference type="RefSeq" id="WP_160776451.1">
    <property type="nucleotide sequence ID" value="NZ_WUMV01000007.1"/>
</dbReference>
<dbReference type="Proteomes" id="UP000433101">
    <property type="component" value="Unassembled WGS sequence"/>
</dbReference>
<dbReference type="InterPro" id="IPR016181">
    <property type="entry name" value="Acyl_CoA_acyltransferase"/>
</dbReference>
<evidence type="ECO:0000256" key="1">
    <source>
        <dbReference type="ARBA" id="ARBA00022679"/>
    </source>
</evidence>
<gene>
    <name evidence="4" type="ORF">GR183_14910</name>
</gene>
<evidence type="ECO:0000313" key="5">
    <source>
        <dbReference type="Proteomes" id="UP000433101"/>
    </source>
</evidence>
<dbReference type="NCBIfam" id="NF040503">
    <property type="entry name" value="resist_ArsN1a"/>
    <property type="match status" value="1"/>
</dbReference>